<dbReference type="GO" id="GO:0005548">
    <property type="term" value="F:phospholipid transporter activity"/>
    <property type="evidence" value="ECO:0007669"/>
    <property type="project" value="InterPro"/>
</dbReference>
<dbReference type="GO" id="GO:0005783">
    <property type="term" value="C:endoplasmic reticulum"/>
    <property type="evidence" value="ECO:0007669"/>
    <property type="project" value="UniProtKB-SubCell"/>
</dbReference>
<keyword evidence="3" id="KW-0732">Signal</keyword>
<feature type="domain" description="MTP large subunit lipid-binding" evidence="5">
    <location>
        <begin position="143"/>
        <end position="437"/>
    </location>
</feature>
<evidence type="ECO:0000256" key="3">
    <source>
        <dbReference type="ARBA" id="ARBA00022729"/>
    </source>
</evidence>
<comment type="subcellular location">
    <subcellularLocation>
        <location evidence="1">Endoplasmic reticulum</location>
    </subcellularLocation>
</comment>
<dbReference type="GO" id="GO:0008289">
    <property type="term" value="F:lipid binding"/>
    <property type="evidence" value="ECO:0007669"/>
    <property type="project" value="InterPro"/>
</dbReference>
<reference evidence="6" key="1">
    <citation type="journal article" date="2015" name="Sci. Rep.">
        <title>Tissue- and time-dependent transcription in Ixodes ricinus salivary glands and midguts when blood feeding on the vertebrate host.</title>
        <authorList>
            <person name="Kotsyfakis M."/>
            <person name="Schwarz A."/>
            <person name="Erhart J."/>
            <person name="Ribeiro J.M."/>
        </authorList>
    </citation>
    <scope>NUCLEOTIDE SEQUENCE</scope>
    <source>
        <tissue evidence="6">Salivary gland and midgut</tissue>
    </source>
</reference>
<dbReference type="GO" id="GO:0016323">
    <property type="term" value="C:basolateral plasma membrane"/>
    <property type="evidence" value="ECO:0007669"/>
    <property type="project" value="TreeGrafter"/>
</dbReference>
<evidence type="ECO:0000259" key="5">
    <source>
        <dbReference type="Pfam" id="PF19444"/>
    </source>
</evidence>
<evidence type="ECO:0000256" key="2">
    <source>
        <dbReference type="ARBA" id="ARBA00022448"/>
    </source>
</evidence>
<dbReference type="Gene3D" id="1.25.10.20">
    <property type="entry name" value="Vitellinogen, superhelical"/>
    <property type="match status" value="1"/>
</dbReference>
<dbReference type="GO" id="GO:0042157">
    <property type="term" value="P:lipoprotein metabolic process"/>
    <property type="evidence" value="ECO:0007669"/>
    <property type="project" value="TreeGrafter"/>
</dbReference>
<proteinExistence type="evidence at transcript level"/>
<dbReference type="PANTHER" id="PTHR13024:SF0">
    <property type="entry name" value="MICROSOMAL TRIACYLGLYCEROL TRANSFER PROTEIN"/>
    <property type="match status" value="1"/>
</dbReference>
<dbReference type="EMBL" id="GANP01003960">
    <property type="protein sequence ID" value="JAB80508.1"/>
    <property type="molecule type" value="mRNA"/>
</dbReference>
<evidence type="ECO:0000313" key="6">
    <source>
        <dbReference type="EMBL" id="JAB80508.1"/>
    </source>
</evidence>
<keyword evidence="2" id="KW-0813">Transport</keyword>
<accession>V5I085</accession>
<keyword evidence="4" id="KW-0256">Endoplasmic reticulum</keyword>
<evidence type="ECO:0000256" key="1">
    <source>
        <dbReference type="ARBA" id="ARBA00004240"/>
    </source>
</evidence>
<dbReference type="InterPro" id="IPR039988">
    <property type="entry name" value="MTTP"/>
</dbReference>
<dbReference type="InterPro" id="IPR011030">
    <property type="entry name" value="Lipovitellin_superhlx_dom"/>
</dbReference>
<sequence length="438" mass="48043">ALKFMEGELEQCKQETCWHTYLRGLQNAAQPSSIKSMLYAIRKGSKKAVLTALRALKQIGNEHLNDEVYDMVEKVYGEVDKRHDSTARALAAELIFLSSSIGRIERVLQRLPFHDAPELSTFITSKLFELLDHKNQVRLFAGKVLNNTTVGNYYNLAHGGSSAAFTKYLTKSDDLNSTYGINMELIPGGLLKESSVDVSLETPQESLNLLSVGLFAGGLGNVAGGDDGGNDASQEEEEATAGMRLMLMGAELRPYVFFVGTSELMGHVWSGTGSEPTPALQGNLLMMDHFQYVALLNGLVVELKLQGAISLDLTGSIQISLWNRNSHSVVKTSGAALVQASAALNSEAASSNIQVNVAGDTHLEFITDLEFYEKPYKMCIQMTQPGLVLRHNVRKHEGVTGRKHLVRTLKKRSQTIAGKSYALHRKNCEYCSIMLAEV</sequence>
<dbReference type="PANTHER" id="PTHR13024">
    <property type="entry name" value="MICROSOMAL TRIGLYCERIDE TRANSFER PROTEIN, LARGE SUBUNIT"/>
    <property type="match status" value="1"/>
</dbReference>
<feature type="non-terminal residue" evidence="6">
    <location>
        <position position="1"/>
    </location>
</feature>
<name>V5I085_IXORI</name>
<organism evidence="6">
    <name type="scientific">Ixodes ricinus</name>
    <name type="common">Common tick</name>
    <name type="synonym">Acarus ricinus</name>
    <dbReference type="NCBI Taxonomy" id="34613"/>
    <lineage>
        <taxon>Eukaryota</taxon>
        <taxon>Metazoa</taxon>
        <taxon>Ecdysozoa</taxon>
        <taxon>Arthropoda</taxon>
        <taxon>Chelicerata</taxon>
        <taxon>Arachnida</taxon>
        <taxon>Acari</taxon>
        <taxon>Parasitiformes</taxon>
        <taxon>Ixodida</taxon>
        <taxon>Ixodoidea</taxon>
        <taxon>Ixodidae</taxon>
        <taxon>Ixodinae</taxon>
        <taxon>Ixodes</taxon>
    </lineage>
</organism>
<protein>
    <submittedName>
        <fullName evidence="6">Putative microsomal triglyceride transfer protein</fullName>
    </submittedName>
</protein>
<evidence type="ECO:0000256" key="4">
    <source>
        <dbReference type="ARBA" id="ARBA00022824"/>
    </source>
</evidence>
<dbReference type="AlphaFoldDB" id="V5I085"/>
<dbReference type="GO" id="GO:0005794">
    <property type="term" value="C:Golgi apparatus"/>
    <property type="evidence" value="ECO:0007669"/>
    <property type="project" value="TreeGrafter"/>
</dbReference>
<dbReference type="InterPro" id="IPR045811">
    <property type="entry name" value="MTP_lip-bd"/>
</dbReference>
<dbReference type="Pfam" id="PF19444">
    <property type="entry name" value="MTP_lip_bd"/>
    <property type="match status" value="1"/>
</dbReference>